<organism evidence="1 2">
    <name type="scientific">Streptomonospora litoralis</name>
    <dbReference type="NCBI Taxonomy" id="2498135"/>
    <lineage>
        <taxon>Bacteria</taxon>
        <taxon>Bacillati</taxon>
        <taxon>Actinomycetota</taxon>
        <taxon>Actinomycetes</taxon>
        <taxon>Streptosporangiales</taxon>
        <taxon>Nocardiopsidaceae</taxon>
        <taxon>Streptomonospora</taxon>
    </lineage>
</organism>
<keyword evidence="2" id="KW-1185">Reference proteome</keyword>
<dbReference type="Proteomes" id="UP000292235">
    <property type="component" value="Chromosome"/>
</dbReference>
<dbReference type="OrthoDB" id="4290974at2"/>
<dbReference type="KEGG" id="strr:EKD16_08285"/>
<name>A0A4P6Q2I7_9ACTN</name>
<dbReference type="EMBL" id="CP036455">
    <property type="protein sequence ID" value="QBI53451.1"/>
    <property type="molecule type" value="Genomic_DNA"/>
</dbReference>
<dbReference type="RefSeq" id="WP_131097818.1">
    <property type="nucleotide sequence ID" value="NZ_CP036455.1"/>
</dbReference>
<protein>
    <submittedName>
        <fullName evidence="1">Uncharacterized protein</fullName>
    </submittedName>
</protein>
<accession>A0A4P6Q2I7</accession>
<proteinExistence type="predicted"/>
<sequence length="156" mass="17469">MPINESLIVLDFLKARIAEDESIALAATRAETGEPPRRWVADADSYGIGPRDSCGRDTCAWEIASAHGEDADDHPLPALTNQRHMARWDPDRALAEARAKRRLIERYERAARMPASVATRVRGQDDGYREACWDAILDAAAVYADHPDYDPERWAP</sequence>
<gene>
    <name evidence="1" type="ORF">EKD16_08285</name>
</gene>
<dbReference type="AlphaFoldDB" id="A0A4P6Q2I7"/>
<dbReference type="Pfam" id="PF19730">
    <property type="entry name" value="DUF6221"/>
    <property type="match status" value="1"/>
</dbReference>
<evidence type="ECO:0000313" key="1">
    <source>
        <dbReference type="EMBL" id="QBI53451.1"/>
    </source>
</evidence>
<evidence type="ECO:0000313" key="2">
    <source>
        <dbReference type="Proteomes" id="UP000292235"/>
    </source>
</evidence>
<reference evidence="1 2" key="1">
    <citation type="submission" date="2019-02" db="EMBL/GenBank/DDBJ databases">
        <authorList>
            <person name="Khodamoradi S."/>
            <person name="Hahnke R.L."/>
            <person name="Kaempfer P."/>
            <person name="Schumann P."/>
            <person name="Rohde M."/>
            <person name="Steinert M."/>
            <person name="Luzhetskyy A."/>
            <person name="Wink J."/>
            <person name="Ruckert C."/>
        </authorList>
    </citation>
    <scope>NUCLEOTIDE SEQUENCE [LARGE SCALE GENOMIC DNA]</scope>
    <source>
        <strain evidence="1 2">M2</strain>
    </source>
</reference>
<dbReference type="InterPro" id="IPR046193">
    <property type="entry name" value="DUF6221"/>
</dbReference>